<organism evidence="2 3">
    <name type="scientific">Natronoglomus mannanivorans</name>
    <dbReference type="NCBI Taxonomy" id="2979990"/>
    <lineage>
        <taxon>Archaea</taxon>
        <taxon>Methanobacteriati</taxon>
        <taxon>Methanobacteriota</taxon>
        <taxon>Stenosarchaea group</taxon>
        <taxon>Halobacteria</taxon>
        <taxon>Halobacteriales</taxon>
        <taxon>Natrialbaceae</taxon>
        <taxon>Natronoglomus</taxon>
    </lineage>
</organism>
<evidence type="ECO:0000313" key="3">
    <source>
        <dbReference type="Proteomes" id="UP001321018"/>
    </source>
</evidence>
<evidence type="ECO:0000259" key="1">
    <source>
        <dbReference type="Pfam" id="PF01261"/>
    </source>
</evidence>
<dbReference type="Proteomes" id="UP001321018">
    <property type="component" value="Unassembled WGS sequence"/>
</dbReference>
<proteinExistence type="predicted"/>
<feature type="domain" description="Xylose isomerase-like TIM barrel" evidence="1">
    <location>
        <begin position="21"/>
        <end position="279"/>
    </location>
</feature>
<keyword evidence="2" id="KW-0413">Isomerase</keyword>
<reference evidence="2" key="1">
    <citation type="submission" date="2022-09" db="EMBL/GenBank/DDBJ databases">
        <title>Enrichment on poylsaccharides allowed isolation of novel metabolic and taxonomic groups of Haloarchaea.</title>
        <authorList>
            <person name="Sorokin D.Y."/>
            <person name="Elcheninov A.G."/>
            <person name="Khizhniak T.V."/>
            <person name="Kolganova T.V."/>
            <person name="Kublanov I.V."/>
        </authorList>
    </citation>
    <scope>NUCLEOTIDE SEQUENCE</scope>
    <source>
        <strain evidence="2">AArc-xg1-1</strain>
    </source>
</reference>
<dbReference type="AlphaFoldDB" id="A0AAP2Z1C2"/>
<dbReference type="PANTHER" id="PTHR12110">
    <property type="entry name" value="HYDROXYPYRUVATE ISOMERASE"/>
    <property type="match status" value="1"/>
</dbReference>
<dbReference type="InterPro" id="IPR013022">
    <property type="entry name" value="Xyl_isomerase-like_TIM-brl"/>
</dbReference>
<comment type="caution">
    <text evidence="2">The sequence shown here is derived from an EMBL/GenBank/DDBJ whole genome shotgun (WGS) entry which is preliminary data.</text>
</comment>
<dbReference type="RefSeq" id="WP_338005128.1">
    <property type="nucleotide sequence ID" value="NZ_JAOPKA010000014.1"/>
</dbReference>
<accession>A0AAP2Z1C2</accession>
<dbReference type="GO" id="GO:0016853">
    <property type="term" value="F:isomerase activity"/>
    <property type="evidence" value="ECO:0007669"/>
    <property type="project" value="UniProtKB-KW"/>
</dbReference>
<dbReference type="Pfam" id="PF01261">
    <property type="entry name" value="AP_endonuc_2"/>
    <property type="match status" value="1"/>
</dbReference>
<dbReference type="SUPFAM" id="SSF51658">
    <property type="entry name" value="Xylose isomerase-like"/>
    <property type="match status" value="1"/>
</dbReference>
<dbReference type="InterPro" id="IPR050312">
    <property type="entry name" value="IolE/XylAMocC-like"/>
</dbReference>
<dbReference type="Gene3D" id="3.20.20.150">
    <property type="entry name" value="Divalent-metal-dependent TIM barrel enzymes"/>
    <property type="match status" value="1"/>
</dbReference>
<gene>
    <name evidence="2" type="ORF">OB960_18135</name>
</gene>
<sequence>MHPSLFTKLFDDRSLDEAITTAAEIGFDGVEIMAREPHFPADTSHERAAEIKTLLDDYGLAVPCLATYTGGYSTKSDDECEAELEAFERFLALSEILEVDVIRHGAGGPSVREATDEDFGRAATWLRRAADVAAEYDRTVALEIHSHRLTETTDSTLRLLELIDRENVGVIHDAGNMFIVDDSYEAESLAKLGDRVIHVHVKDLSRIDDPSLSDAFSLETPRGEETFRRESLGDGDIDYASVFEALTESGYDGYVTTETTARRLDRETVARHEYEVLERVLSQ</sequence>
<evidence type="ECO:0000313" key="2">
    <source>
        <dbReference type="EMBL" id="MCU4743311.1"/>
    </source>
</evidence>
<name>A0AAP2Z1C2_9EURY</name>
<dbReference type="EMBL" id="JAOPKA010000014">
    <property type="protein sequence ID" value="MCU4743311.1"/>
    <property type="molecule type" value="Genomic_DNA"/>
</dbReference>
<protein>
    <submittedName>
        <fullName evidence="2">Sugar phosphate isomerase/epimerase</fullName>
    </submittedName>
</protein>
<dbReference type="InterPro" id="IPR036237">
    <property type="entry name" value="Xyl_isomerase-like_sf"/>
</dbReference>